<dbReference type="HOGENOM" id="CLU_136060_0_0_4"/>
<dbReference type="Gene3D" id="3.10.450.50">
    <property type="match status" value="1"/>
</dbReference>
<reference evidence="2 3" key="2">
    <citation type="journal article" date="2012" name="J. Bacteriol.">
        <title>Genome Sequences of Burkholderia sp. Strains CCGE1002 and H160, Isolated from Legume Nodules in Mexico and Brazil.</title>
        <authorList>
            <person name="Ormeno-Orrillo E."/>
            <person name="Rogel M.A."/>
            <person name="Chueire L.M."/>
            <person name="Tiedje J.M."/>
            <person name="Martinez-Romero E."/>
            <person name="Hungria M."/>
        </authorList>
    </citation>
    <scope>NUCLEOTIDE SEQUENCE [LARGE SCALE GENOMIC DNA]</scope>
    <source>
        <strain evidence="2 3">CCGE1002</strain>
    </source>
</reference>
<dbReference type="KEGG" id="bge:BC1002_3505"/>
<dbReference type="AlphaFoldDB" id="D5WGB8"/>
<dbReference type="STRING" id="640511.BC1002_3505"/>
<evidence type="ECO:0000259" key="1">
    <source>
        <dbReference type="Pfam" id="PF12680"/>
    </source>
</evidence>
<evidence type="ECO:0000313" key="2">
    <source>
        <dbReference type="EMBL" id="ADG17537.1"/>
    </source>
</evidence>
<dbReference type="InterPro" id="IPR037401">
    <property type="entry name" value="SnoaL-like"/>
</dbReference>
<dbReference type="Proteomes" id="UP000002190">
    <property type="component" value="Chromosome 2"/>
</dbReference>
<dbReference type="SUPFAM" id="SSF54427">
    <property type="entry name" value="NTF2-like"/>
    <property type="match status" value="1"/>
</dbReference>
<feature type="domain" description="SnoaL-like" evidence="1">
    <location>
        <begin position="53"/>
        <end position="143"/>
    </location>
</feature>
<dbReference type="eggNOG" id="COG3631">
    <property type="taxonomic scope" value="Bacteria"/>
</dbReference>
<evidence type="ECO:0000313" key="3">
    <source>
        <dbReference type="Proteomes" id="UP000002190"/>
    </source>
</evidence>
<organism evidence="2 3">
    <name type="scientific">Paraburkholderia atlantica</name>
    <dbReference type="NCBI Taxonomy" id="2654982"/>
    <lineage>
        <taxon>Bacteria</taxon>
        <taxon>Pseudomonadati</taxon>
        <taxon>Pseudomonadota</taxon>
        <taxon>Betaproteobacteria</taxon>
        <taxon>Burkholderiales</taxon>
        <taxon>Burkholderiaceae</taxon>
        <taxon>Paraburkholderia</taxon>
    </lineage>
</organism>
<proteinExistence type="predicted"/>
<dbReference type="EMBL" id="CP002014">
    <property type="protein sequence ID" value="ADG17537.1"/>
    <property type="molecule type" value="Genomic_DNA"/>
</dbReference>
<dbReference type="InterPro" id="IPR032710">
    <property type="entry name" value="NTF2-like_dom_sf"/>
</dbReference>
<gene>
    <name evidence="2" type="ordered locus">BC1002_3505</name>
</gene>
<protein>
    <recommendedName>
        <fullName evidence="1">SnoaL-like domain-containing protein</fullName>
    </recommendedName>
</protein>
<accession>D5WGB8</accession>
<reference evidence="3" key="1">
    <citation type="submission" date="2010-04" db="EMBL/GenBank/DDBJ databases">
        <title>Complete sequence of chromosome 2 of Burkholderia sp. CCGE1002.</title>
        <authorList>
            <consortium name="US DOE Joint Genome Institute"/>
            <person name="Lucas S."/>
            <person name="Copeland A."/>
            <person name="Lapidus A."/>
            <person name="Cheng J.-F."/>
            <person name="Bruce D."/>
            <person name="Goodwin L."/>
            <person name="Pitluck S."/>
            <person name="Chertkov O."/>
            <person name="Detter J.C."/>
            <person name="Han C."/>
            <person name="Tapia R."/>
            <person name="Land M."/>
            <person name="Hauser L."/>
            <person name="Kyrpides N."/>
            <person name="Ovchinnikova G."/>
            <person name="Martinez-Romero E."/>
            <person name="Hernandez M.A.R."/>
            <person name="Tiedje J.M."/>
            <person name="Woyke T."/>
        </authorList>
    </citation>
    <scope>NUCLEOTIDE SEQUENCE [LARGE SCALE GENOMIC DNA]</scope>
    <source>
        <strain evidence="3">CCGE1002</strain>
    </source>
</reference>
<sequence length="166" mass="19068">MQQVLGQGFYGADYALTTNIQRDGHARRVDCNARLWRDAMNEQAIREALNTHWRASADGDLDAEHTIYADDAICDYPQSGERIHGRINLQALRGHHPGKPSGFAIRRIQGEGNLWITEYTINYQGRIAYTVSVMEFREGKVVHETQYFADPFEAPDWRSQWVERTA</sequence>
<name>D5WGB8_PARAM</name>
<dbReference type="Pfam" id="PF12680">
    <property type="entry name" value="SnoaL_2"/>
    <property type="match status" value="1"/>
</dbReference>